<organism evidence="2 3">
    <name type="scientific">Sulfuritalea hydrogenivorans sk43H</name>
    <dbReference type="NCBI Taxonomy" id="1223802"/>
    <lineage>
        <taxon>Bacteria</taxon>
        <taxon>Pseudomonadati</taxon>
        <taxon>Pseudomonadota</taxon>
        <taxon>Betaproteobacteria</taxon>
        <taxon>Nitrosomonadales</taxon>
        <taxon>Sterolibacteriaceae</taxon>
        <taxon>Sulfuritalea</taxon>
    </lineage>
</organism>
<dbReference type="KEGG" id="shd:SUTH_03146"/>
<dbReference type="Proteomes" id="UP000031637">
    <property type="component" value="Chromosome"/>
</dbReference>
<dbReference type="RefSeq" id="WP_041100544.1">
    <property type="nucleotide sequence ID" value="NZ_AP012547.1"/>
</dbReference>
<dbReference type="EMBL" id="AP012547">
    <property type="protein sequence ID" value="BAO30919.1"/>
    <property type="molecule type" value="Genomic_DNA"/>
</dbReference>
<feature type="transmembrane region" description="Helical" evidence="1">
    <location>
        <begin position="109"/>
        <end position="128"/>
    </location>
</feature>
<keyword evidence="1" id="KW-0812">Transmembrane</keyword>
<name>W0SHP2_9PROT</name>
<dbReference type="HOGENOM" id="CLU_129294_1_0_4"/>
<dbReference type="AlphaFoldDB" id="W0SHP2"/>
<keyword evidence="3" id="KW-1185">Reference proteome</keyword>
<feature type="transmembrane region" description="Helical" evidence="1">
    <location>
        <begin position="35"/>
        <end position="64"/>
    </location>
</feature>
<keyword evidence="1" id="KW-0472">Membrane</keyword>
<evidence type="ECO:0008006" key="4">
    <source>
        <dbReference type="Google" id="ProtNLM"/>
    </source>
</evidence>
<protein>
    <recommendedName>
        <fullName evidence="4">Transmembrane protein</fullName>
    </recommendedName>
</protein>
<evidence type="ECO:0000256" key="1">
    <source>
        <dbReference type="SAM" id="Phobius"/>
    </source>
</evidence>
<feature type="transmembrane region" description="Helical" evidence="1">
    <location>
        <begin position="85"/>
        <end position="103"/>
    </location>
</feature>
<sequence length="141" mass="15451">MTEPEVIPAQDDADGELDGPRAWCHIMYGLHALSAISGVLTSATVVGAFVFGWPSIIAVIINYLTRDQVGGTWLATHWRWQLRSFWFAALWLLVAGLLAITLIGIPAAIMVIVGTGLWVLYRVIRGWLALKDRRGMPVPAA</sequence>
<reference evidence="2 3" key="1">
    <citation type="journal article" date="2014" name="Syst. Appl. Microbiol.">
        <title>Complete genomes of freshwater sulfur oxidizers Sulfuricella denitrificans skB26 and Sulfuritalea hydrogenivorans sk43H: genetic insights into the sulfur oxidation pathway of betaproteobacteria.</title>
        <authorList>
            <person name="Watanabe T."/>
            <person name="Kojima H."/>
            <person name="Fukui M."/>
        </authorList>
    </citation>
    <scope>NUCLEOTIDE SEQUENCE [LARGE SCALE GENOMIC DNA]</scope>
    <source>
        <strain evidence="2">DSM22779</strain>
    </source>
</reference>
<accession>W0SHP2</accession>
<evidence type="ECO:0000313" key="3">
    <source>
        <dbReference type="Proteomes" id="UP000031637"/>
    </source>
</evidence>
<dbReference type="OrthoDB" id="5405464at2"/>
<proteinExistence type="predicted"/>
<keyword evidence="1" id="KW-1133">Transmembrane helix</keyword>
<gene>
    <name evidence="2" type="ORF">SUTH_03146</name>
</gene>
<dbReference type="STRING" id="1223802.SUTH_03146"/>
<evidence type="ECO:0000313" key="2">
    <source>
        <dbReference type="EMBL" id="BAO30919.1"/>
    </source>
</evidence>